<keyword evidence="4" id="KW-0472">Membrane</keyword>
<proteinExistence type="inferred from homology"/>
<feature type="domain" description="Glycosyltransferase 2-like" evidence="5">
    <location>
        <begin position="51"/>
        <end position="213"/>
    </location>
</feature>
<dbReference type="EMBL" id="BMHA01000012">
    <property type="protein sequence ID" value="GGI08620.1"/>
    <property type="molecule type" value="Genomic_DNA"/>
</dbReference>
<dbReference type="PANTHER" id="PTHR43630:SF1">
    <property type="entry name" value="POLY-BETA-1,6-N-ACETYL-D-GLUCOSAMINE SYNTHASE"/>
    <property type="match status" value="1"/>
</dbReference>
<dbReference type="AlphaFoldDB" id="A0A8J3AHE8"/>
<evidence type="ECO:0000313" key="6">
    <source>
        <dbReference type="EMBL" id="GGI08620.1"/>
    </source>
</evidence>
<evidence type="ECO:0000256" key="4">
    <source>
        <dbReference type="SAM" id="Phobius"/>
    </source>
</evidence>
<protein>
    <submittedName>
        <fullName evidence="6">Glycosyl transferase</fullName>
    </submittedName>
</protein>
<dbReference type="GO" id="GO:0016757">
    <property type="term" value="F:glycosyltransferase activity"/>
    <property type="evidence" value="ECO:0007669"/>
    <property type="project" value="UniProtKB-KW"/>
</dbReference>
<keyword evidence="7" id="KW-1185">Reference proteome</keyword>
<comment type="similarity">
    <text evidence="1">Belongs to the glycosyltransferase 2 family.</text>
</comment>
<gene>
    <name evidence="6" type="ORF">GCM10011354_29990</name>
</gene>
<dbReference type="Pfam" id="PF00535">
    <property type="entry name" value="Glycos_transf_2"/>
    <property type="match status" value="1"/>
</dbReference>
<evidence type="ECO:0000259" key="5">
    <source>
        <dbReference type="Pfam" id="PF00535"/>
    </source>
</evidence>
<evidence type="ECO:0000256" key="3">
    <source>
        <dbReference type="ARBA" id="ARBA00022679"/>
    </source>
</evidence>
<comment type="caution">
    <text evidence="6">The sequence shown here is derived from an EMBL/GenBank/DDBJ whole genome shotgun (WGS) entry which is preliminary data.</text>
</comment>
<dbReference type="InterPro" id="IPR001173">
    <property type="entry name" value="Glyco_trans_2-like"/>
</dbReference>
<keyword evidence="2" id="KW-0328">Glycosyltransferase</keyword>
<dbReference type="OrthoDB" id="9806824at2"/>
<sequence>MPALRDLRLGVAVLSASAVGYTMVGYPLLMALRARTAPRPLPRTDHRPTITVLVPAHNEADVIARKLDSILALDYPREQLDVLVVDDGSTDGTGEIVRRYVDEHGVRCLPRTPRAGKMAAINAGMAEARGELVLLTDASATFPTASLLAAVAPFAADEVGVVSGQNLIRGGGGAVEQPAGLYWRYQERLRHWESLTGSTVGVTGNLFVFRRGDYRPLPDDTINDEFAIAMDVAGRGRRVLYEPEAVAYDEASASMDEEMARRTRINAGRYQSLARYCAAVAREPSLLFRLVSHKVLRVLTPLFLLALAVSSLRRVPADGAAPRRLLAGLHRYVLRPGQLALYGAAAAGRLLERAGRPLPKAVSVPYFFVASNTAAFGGLLRFLRGGQSVIWQKRSATTGTTDFEEAA</sequence>
<reference evidence="6" key="1">
    <citation type="journal article" date="2014" name="Int. J. Syst. Evol. Microbiol.">
        <title>Complete genome sequence of Corynebacterium casei LMG S-19264T (=DSM 44701T), isolated from a smear-ripened cheese.</title>
        <authorList>
            <consortium name="US DOE Joint Genome Institute (JGI-PGF)"/>
            <person name="Walter F."/>
            <person name="Albersmeier A."/>
            <person name="Kalinowski J."/>
            <person name="Ruckert C."/>
        </authorList>
    </citation>
    <scope>NUCLEOTIDE SEQUENCE</scope>
    <source>
        <strain evidence="6">CGMCC 1.14988</strain>
    </source>
</reference>
<dbReference type="PANTHER" id="PTHR43630">
    <property type="entry name" value="POLY-BETA-1,6-N-ACETYL-D-GLUCOSAMINE SYNTHASE"/>
    <property type="match status" value="1"/>
</dbReference>
<organism evidence="6 7">
    <name type="scientific">Egicoccus halophilus</name>
    <dbReference type="NCBI Taxonomy" id="1670830"/>
    <lineage>
        <taxon>Bacteria</taxon>
        <taxon>Bacillati</taxon>
        <taxon>Actinomycetota</taxon>
        <taxon>Nitriliruptoria</taxon>
        <taxon>Egicoccales</taxon>
        <taxon>Egicoccaceae</taxon>
        <taxon>Egicoccus</taxon>
    </lineage>
</organism>
<dbReference type="CDD" id="cd06439">
    <property type="entry name" value="CESA_like_1"/>
    <property type="match status" value="1"/>
</dbReference>
<evidence type="ECO:0000256" key="2">
    <source>
        <dbReference type="ARBA" id="ARBA00022676"/>
    </source>
</evidence>
<accession>A0A8J3AHE8</accession>
<feature type="transmembrane region" description="Helical" evidence="4">
    <location>
        <begin position="12"/>
        <end position="32"/>
    </location>
</feature>
<keyword evidence="3 6" id="KW-0808">Transferase</keyword>
<dbReference type="InterPro" id="IPR029044">
    <property type="entry name" value="Nucleotide-diphossugar_trans"/>
</dbReference>
<keyword evidence="4" id="KW-1133">Transmembrane helix</keyword>
<reference evidence="6" key="2">
    <citation type="submission" date="2020-09" db="EMBL/GenBank/DDBJ databases">
        <authorList>
            <person name="Sun Q."/>
            <person name="Zhou Y."/>
        </authorList>
    </citation>
    <scope>NUCLEOTIDE SEQUENCE</scope>
    <source>
        <strain evidence="6">CGMCC 1.14988</strain>
    </source>
</reference>
<evidence type="ECO:0000313" key="7">
    <source>
        <dbReference type="Proteomes" id="UP000650511"/>
    </source>
</evidence>
<dbReference type="Gene3D" id="3.90.550.10">
    <property type="entry name" value="Spore Coat Polysaccharide Biosynthesis Protein SpsA, Chain A"/>
    <property type="match status" value="1"/>
</dbReference>
<name>A0A8J3AHE8_9ACTN</name>
<dbReference type="SUPFAM" id="SSF53448">
    <property type="entry name" value="Nucleotide-diphospho-sugar transferases"/>
    <property type="match status" value="1"/>
</dbReference>
<evidence type="ECO:0000256" key="1">
    <source>
        <dbReference type="ARBA" id="ARBA00006739"/>
    </source>
</evidence>
<keyword evidence="4" id="KW-0812">Transmembrane</keyword>
<dbReference type="RefSeq" id="WP_130650401.1">
    <property type="nucleotide sequence ID" value="NZ_BMHA01000012.1"/>
</dbReference>
<dbReference type="Proteomes" id="UP000650511">
    <property type="component" value="Unassembled WGS sequence"/>
</dbReference>